<dbReference type="EMBL" id="AMZH03006224">
    <property type="protein sequence ID" value="RRT64367.1"/>
    <property type="molecule type" value="Genomic_DNA"/>
</dbReference>
<accession>A0A426ZK47</accession>
<proteinExistence type="predicted"/>
<reference evidence="1 2" key="1">
    <citation type="journal article" date="2014" name="Agronomy (Basel)">
        <title>A Draft Genome Sequence for Ensete ventricosum, the Drought-Tolerant Tree Against Hunger.</title>
        <authorList>
            <person name="Harrison J."/>
            <person name="Moore K.A."/>
            <person name="Paszkiewicz K."/>
            <person name="Jones T."/>
            <person name="Grant M."/>
            <person name="Ambacheew D."/>
            <person name="Muzemil S."/>
            <person name="Studholme D.J."/>
        </authorList>
    </citation>
    <scope>NUCLEOTIDE SEQUENCE [LARGE SCALE GENOMIC DNA]</scope>
</reference>
<protein>
    <submittedName>
        <fullName evidence="1">Uncharacterized protein</fullName>
    </submittedName>
</protein>
<sequence length="74" mass="8829">SSSRRNCNVVSGFNKGKRGIKKLEVYKLKCFLVVLLRNIWIRMEQVEVRFCALHMDDNNYTRRCCHFYIGMNLI</sequence>
<gene>
    <name evidence="1" type="ORF">B296_00032082</name>
</gene>
<feature type="non-terminal residue" evidence="1">
    <location>
        <position position="1"/>
    </location>
</feature>
<dbReference type="Proteomes" id="UP000287651">
    <property type="component" value="Unassembled WGS sequence"/>
</dbReference>
<evidence type="ECO:0000313" key="2">
    <source>
        <dbReference type="Proteomes" id="UP000287651"/>
    </source>
</evidence>
<evidence type="ECO:0000313" key="1">
    <source>
        <dbReference type="EMBL" id="RRT64367.1"/>
    </source>
</evidence>
<dbReference type="AlphaFoldDB" id="A0A426ZK47"/>
<name>A0A426ZK47_ENSVE</name>
<organism evidence="1 2">
    <name type="scientific">Ensete ventricosum</name>
    <name type="common">Abyssinian banana</name>
    <name type="synonym">Musa ensete</name>
    <dbReference type="NCBI Taxonomy" id="4639"/>
    <lineage>
        <taxon>Eukaryota</taxon>
        <taxon>Viridiplantae</taxon>
        <taxon>Streptophyta</taxon>
        <taxon>Embryophyta</taxon>
        <taxon>Tracheophyta</taxon>
        <taxon>Spermatophyta</taxon>
        <taxon>Magnoliopsida</taxon>
        <taxon>Liliopsida</taxon>
        <taxon>Zingiberales</taxon>
        <taxon>Musaceae</taxon>
        <taxon>Ensete</taxon>
    </lineage>
</organism>
<comment type="caution">
    <text evidence="1">The sequence shown here is derived from an EMBL/GenBank/DDBJ whole genome shotgun (WGS) entry which is preliminary data.</text>
</comment>